<accession>A0A9J6D3Y1</accession>
<keyword evidence="1" id="KW-0479">Metal-binding</keyword>
<sequence>MDAVAEVRGRGTSQRELLSASGEGVGRASRPELRCRHRSRVHNRSARNPASELKELAVLASRNFASFYEKTCSLQKMYAACSTLGACPRATALVAPLFLSAFSAASSLVAGFVESERTARSISQPQSAWSKYGTGPPLFTGHTVGSSGIAPSPCRVERSSLCGHTVPLLSFSLPSSLSARASRRETVEEECASGGGAKKNDSDDIVSRNECRCDVFALHHFPSSPELRKQWVSSVNRKNLHVSPSSRVCSWHFVGGYKTDANNVSVLHLGFRKKLQMEPHLSRAL</sequence>
<feature type="compositionally biased region" description="Basic residues" evidence="5">
    <location>
        <begin position="35"/>
        <end position="45"/>
    </location>
</feature>
<proteinExistence type="predicted"/>
<feature type="region of interest" description="Disordered" evidence="5">
    <location>
        <begin position="1"/>
        <end position="47"/>
    </location>
</feature>
<keyword evidence="2" id="KW-0863">Zinc-finger</keyword>
<evidence type="ECO:0000256" key="3">
    <source>
        <dbReference type="ARBA" id="ARBA00022833"/>
    </source>
</evidence>
<evidence type="ECO:0000313" key="8">
    <source>
        <dbReference type="Proteomes" id="UP000821866"/>
    </source>
</evidence>
<keyword evidence="3" id="KW-0862">Zinc</keyword>
<evidence type="ECO:0000256" key="5">
    <source>
        <dbReference type="SAM" id="MobiDB-lite"/>
    </source>
</evidence>
<dbReference type="InterPro" id="IPR006612">
    <property type="entry name" value="THAP_Znf"/>
</dbReference>
<dbReference type="Proteomes" id="UP000821866">
    <property type="component" value="Chromosome 9"/>
</dbReference>
<organism evidence="7 8">
    <name type="scientific">Rhipicephalus microplus</name>
    <name type="common">Cattle tick</name>
    <name type="synonym">Boophilus microplus</name>
    <dbReference type="NCBI Taxonomy" id="6941"/>
    <lineage>
        <taxon>Eukaryota</taxon>
        <taxon>Metazoa</taxon>
        <taxon>Ecdysozoa</taxon>
        <taxon>Arthropoda</taxon>
        <taxon>Chelicerata</taxon>
        <taxon>Arachnida</taxon>
        <taxon>Acari</taxon>
        <taxon>Parasitiformes</taxon>
        <taxon>Ixodida</taxon>
        <taxon>Ixodoidea</taxon>
        <taxon>Ixodidae</taxon>
        <taxon>Rhipicephalinae</taxon>
        <taxon>Rhipicephalus</taxon>
        <taxon>Boophilus</taxon>
    </lineage>
</organism>
<comment type="caution">
    <text evidence="7">The sequence shown here is derived from an EMBL/GenBank/DDBJ whole genome shotgun (WGS) entry which is preliminary data.</text>
</comment>
<protein>
    <recommendedName>
        <fullName evidence="6">THAP-type domain-containing protein</fullName>
    </recommendedName>
</protein>
<gene>
    <name evidence="7" type="ORF">HPB51_004158</name>
</gene>
<dbReference type="GO" id="GO:0008270">
    <property type="term" value="F:zinc ion binding"/>
    <property type="evidence" value="ECO:0007669"/>
    <property type="project" value="UniProtKB-KW"/>
</dbReference>
<keyword evidence="4" id="KW-0238">DNA-binding</keyword>
<reference evidence="7" key="2">
    <citation type="submission" date="2021-09" db="EMBL/GenBank/DDBJ databases">
        <authorList>
            <person name="Jia N."/>
            <person name="Wang J."/>
            <person name="Shi W."/>
            <person name="Du L."/>
            <person name="Sun Y."/>
            <person name="Zhan W."/>
            <person name="Jiang J."/>
            <person name="Wang Q."/>
            <person name="Zhang B."/>
            <person name="Ji P."/>
            <person name="Sakyi L.B."/>
            <person name="Cui X."/>
            <person name="Yuan T."/>
            <person name="Jiang B."/>
            <person name="Yang W."/>
            <person name="Lam T.T.-Y."/>
            <person name="Chang Q."/>
            <person name="Ding S."/>
            <person name="Wang X."/>
            <person name="Zhu J."/>
            <person name="Ruan X."/>
            <person name="Zhao L."/>
            <person name="Wei J."/>
            <person name="Que T."/>
            <person name="Du C."/>
            <person name="Cheng J."/>
            <person name="Dai P."/>
            <person name="Han X."/>
            <person name="Huang E."/>
            <person name="Gao Y."/>
            <person name="Liu J."/>
            <person name="Shao H."/>
            <person name="Ye R."/>
            <person name="Li L."/>
            <person name="Wei W."/>
            <person name="Wang X."/>
            <person name="Wang C."/>
            <person name="Huo Q."/>
            <person name="Li W."/>
            <person name="Guo W."/>
            <person name="Chen H."/>
            <person name="Chen S."/>
            <person name="Zhou L."/>
            <person name="Zhou L."/>
            <person name="Ni X."/>
            <person name="Tian J."/>
            <person name="Zhou Y."/>
            <person name="Sheng Y."/>
            <person name="Liu T."/>
            <person name="Pan Y."/>
            <person name="Xia L."/>
            <person name="Li J."/>
            <person name="Zhao F."/>
            <person name="Cao W."/>
        </authorList>
    </citation>
    <scope>NUCLEOTIDE SEQUENCE</scope>
    <source>
        <strain evidence="7">Rmic-2018</strain>
        <tissue evidence="7">Larvae</tissue>
    </source>
</reference>
<dbReference type="SUPFAM" id="SSF57716">
    <property type="entry name" value="Glucocorticoid receptor-like (DNA-binding domain)"/>
    <property type="match status" value="1"/>
</dbReference>
<evidence type="ECO:0000313" key="7">
    <source>
        <dbReference type="EMBL" id="KAH8008768.1"/>
    </source>
</evidence>
<dbReference type="Gene3D" id="6.20.210.20">
    <property type="entry name" value="THAP domain"/>
    <property type="match status" value="1"/>
</dbReference>
<dbReference type="AlphaFoldDB" id="A0A9J6D3Y1"/>
<reference evidence="7" key="1">
    <citation type="journal article" date="2020" name="Cell">
        <title>Large-Scale Comparative Analyses of Tick Genomes Elucidate Their Genetic Diversity and Vector Capacities.</title>
        <authorList>
            <consortium name="Tick Genome and Microbiome Consortium (TIGMIC)"/>
            <person name="Jia N."/>
            <person name="Wang J."/>
            <person name="Shi W."/>
            <person name="Du L."/>
            <person name="Sun Y."/>
            <person name="Zhan W."/>
            <person name="Jiang J.F."/>
            <person name="Wang Q."/>
            <person name="Zhang B."/>
            <person name="Ji P."/>
            <person name="Bell-Sakyi L."/>
            <person name="Cui X.M."/>
            <person name="Yuan T.T."/>
            <person name="Jiang B.G."/>
            <person name="Yang W.F."/>
            <person name="Lam T.T."/>
            <person name="Chang Q.C."/>
            <person name="Ding S.J."/>
            <person name="Wang X.J."/>
            <person name="Zhu J.G."/>
            <person name="Ruan X.D."/>
            <person name="Zhao L."/>
            <person name="Wei J.T."/>
            <person name="Ye R.Z."/>
            <person name="Que T.C."/>
            <person name="Du C.H."/>
            <person name="Zhou Y.H."/>
            <person name="Cheng J.X."/>
            <person name="Dai P.F."/>
            <person name="Guo W.B."/>
            <person name="Han X.H."/>
            <person name="Huang E.J."/>
            <person name="Li L.F."/>
            <person name="Wei W."/>
            <person name="Gao Y.C."/>
            <person name="Liu J.Z."/>
            <person name="Shao H.Z."/>
            <person name="Wang X."/>
            <person name="Wang C.C."/>
            <person name="Yang T.C."/>
            <person name="Huo Q.B."/>
            <person name="Li W."/>
            <person name="Chen H.Y."/>
            <person name="Chen S.E."/>
            <person name="Zhou L.G."/>
            <person name="Ni X.B."/>
            <person name="Tian J.H."/>
            <person name="Sheng Y."/>
            <person name="Liu T."/>
            <person name="Pan Y.S."/>
            <person name="Xia L.Y."/>
            <person name="Li J."/>
            <person name="Zhao F."/>
            <person name="Cao W.C."/>
        </authorList>
    </citation>
    <scope>NUCLEOTIDE SEQUENCE</scope>
    <source>
        <strain evidence="7">Rmic-2018</strain>
    </source>
</reference>
<dbReference type="GO" id="GO:0003677">
    <property type="term" value="F:DNA binding"/>
    <property type="evidence" value="ECO:0007669"/>
    <property type="project" value="UniProtKB-KW"/>
</dbReference>
<evidence type="ECO:0000256" key="1">
    <source>
        <dbReference type="ARBA" id="ARBA00022723"/>
    </source>
</evidence>
<evidence type="ECO:0000256" key="4">
    <source>
        <dbReference type="ARBA" id="ARBA00023125"/>
    </source>
</evidence>
<feature type="domain" description="THAP-type" evidence="6">
    <location>
        <begin position="210"/>
        <end position="253"/>
    </location>
</feature>
<dbReference type="EMBL" id="JABSTU010000011">
    <property type="protein sequence ID" value="KAH8008768.1"/>
    <property type="molecule type" value="Genomic_DNA"/>
</dbReference>
<evidence type="ECO:0000256" key="2">
    <source>
        <dbReference type="ARBA" id="ARBA00022771"/>
    </source>
</evidence>
<name>A0A9J6D3Y1_RHIMP</name>
<evidence type="ECO:0000259" key="6">
    <source>
        <dbReference type="Pfam" id="PF05485"/>
    </source>
</evidence>
<dbReference type="InterPro" id="IPR038441">
    <property type="entry name" value="THAP_Znf_sf"/>
</dbReference>
<dbReference type="Pfam" id="PF05485">
    <property type="entry name" value="THAP"/>
    <property type="match status" value="1"/>
</dbReference>
<keyword evidence="8" id="KW-1185">Reference proteome</keyword>